<feature type="domain" description="Phage tail fibre protein N-terminal" evidence="1">
    <location>
        <begin position="6"/>
        <end position="93"/>
    </location>
</feature>
<proteinExistence type="predicted"/>
<dbReference type="AlphaFoldDB" id="A0AB73C3I5"/>
<comment type="caution">
    <text evidence="3">The sequence shown here is derived from an EMBL/GenBank/DDBJ whole genome shotgun (WGS) entry which is preliminary data.</text>
</comment>
<evidence type="ECO:0008006" key="5">
    <source>
        <dbReference type="Google" id="ProtNLM"/>
    </source>
</evidence>
<dbReference type="RefSeq" id="WP_261665731.1">
    <property type="nucleotide sequence ID" value="NZ_JAAH01000053.1"/>
</dbReference>
<feature type="domain" description="Baseplate structural protein Gp10 C-terminal" evidence="2">
    <location>
        <begin position="251"/>
        <end position="429"/>
    </location>
</feature>
<organism evidence="3 4">
    <name type="scientific">Fusobacterium necrophorum DJ-2</name>
    <dbReference type="NCBI Taxonomy" id="1441737"/>
    <lineage>
        <taxon>Bacteria</taxon>
        <taxon>Fusobacteriati</taxon>
        <taxon>Fusobacteriota</taxon>
        <taxon>Fusobacteriia</taxon>
        <taxon>Fusobacteriales</taxon>
        <taxon>Fusobacteriaceae</taxon>
        <taxon>Fusobacterium</taxon>
    </lineage>
</organism>
<dbReference type="InterPro" id="IPR053827">
    <property type="entry name" value="Gp10_C"/>
</dbReference>
<dbReference type="InterPro" id="IPR022225">
    <property type="entry name" value="Phage_tail_fibre_N"/>
</dbReference>
<reference evidence="3 4" key="1">
    <citation type="submission" date="2014-01" db="EMBL/GenBank/DDBJ databases">
        <title>Comparative genomics of Fusobacterium necrophorum wild isolates.</title>
        <authorList>
            <person name="Kittichotirat W."/>
            <person name="Bumgarner R.E."/>
            <person name="Lawrence P."/>
        </authorList>
    </citation>
    <scope>NUCLEOTIDE SEQUENCE [LARGE SCALE GENOMIC DNA]</scope>
    <source>
        <strain evidence="3 4">DJ-2</strain>
    </source>
</reference>
<gene>
    <name evidence="3" type="ORF">FUSO8_05190</name>
</gene>
<evidence type="ECO:0000259" key="2">
    <source>
        <dbReference type="Pfam" id="PF21939"/>
    </source>
</evidence>
<dbReference type="Pfam" id="PF12571">
    <property type="entry name" value="Phage_tail_fib"/>
    <property type="match status" value="1"/>
</dbReference>
<evidence type="ECO:0000313" key="3">
    <source>
        <dbReference type="EMBL" id="KDE72448.1"/>
    </source>
</evidence>
<name>A0AB73C3I5_9FUSO</name>
<evidence type="ECO:0000259" key="1">
    <source>
        <dbReference type="Pfam" id="PF12571"/>
    </source>
</evidence>
<protein>
    <recommendedName>
        <fullName evidence="5">Tail fiber protein</fullName>
    </recommendedName>
</protein>
<dbReference type="EMBL" id="JAAH01000053">
    <property type="protein sequence ID" value="KDE72448.1"/>
    <property type="molecule type" value="Genomic_DNA"/>
</dbReference>
<evidence type="ECO:0000313" key="4">
    <source>
        <dbReference type="Proteomes" id="UP000027058"/>
    </source>
</evidence>
<sequence>MKFNGLTNEGKAYLAKIKTNHGTIEFKSMKFGDGSLLSYENPETFKRLKNQKSEKEILDKISNGDTITLNAVVDNAALKDGYYLREIGIFASDQGREILFFYMNDGDETSFVPPETDGPYKAEIGINLVISNVKSIVVNNEVPDLYVTKAFVERKLKEKQDVIVWKSGANLEKTDDYKKNDSSFLLDTVGSNKLYKEIQKKEPKFEKKSGFNLEKTDDYKKDSSYFLLDTAGSKQLYEDLLAVINSLDKCPYRIGDIYITTNSQNPALTWIGTTWEKIEGRFLRATANGESARITGGSDSKVLSIDNMPSHNHELTIYENGSHTHTQSAHSHNRGNMEISGHFEGNRDGAKASGAFKHDGSWNYGSGDGGAAAGINFNASKAWSGNTSTAQPAITSAGNHTHNHRLYYTGGGKSFDIKPAYITAHQWIRRS</sequence>
<dbReference type="Pfam" id="PF21939">
    <property type="entry name" value="Gp10_C"/>
    <property type="match status" value="1"/>
</dbReference>
<accession>A0AB73C3I5</accession>
<dbReference type="Proteomes" id="UP000027058">
    <property type="component" value="Unassembled WGS sequence"/>
</dbReference>